<feature type="region of interest" description="Disordered" evidence="1">
    <location>
        <begin position="20"/>
        <end position="47"/>
    </location>
</feature>
<comment type="caution">
    <text evidence="2">The sequence shown here is derived from an EMBL/GenBank/DDBJ whole genome shotgun (WGS) entry which is preliminary data.</text>
</comment>
<protein>
    <submittedName>
        <fullName evidence="2">NADH-quinone oxidoreductase subunit NuoI</fullName>
    </submittedName>
</protein>
<dbReference type="Proteomes" id="UP000822993">
    <property type="component" value="Unassembled WGS sequence"/>
</dbReference>
<reference evidence="2 3" key="1">
    <citation type="submission" date="2020-08" db="EMBL/GenBank/DDBJ databases">
        <title>A Genomic Blueprint of the Chicken Gut Microbiome.</title>
        <authorList>
            <person name="Gilroy R."/>
            <person name="Ravi A."/>
            <person name="Getino M."/>
            <person name="Pursley I."/>
            <person name="Horton D.L."/>
            <person name="Alikhan N.-F."/>
            <person name="Baker D."/>
            <person name="Gharbi K."/>
            <person name="Hall N."/>
            <person name="Watson M."/>
            <person name="Adriaenssens E.M."/>
            <person name="Foster-Nyarko E."/>
            <person name="Jarju S."/>
            <person name="Secka A."/>
            <person name="Antonio M."/>
            <person name="Oren A."/>
            <person name="Chaudhuri R."/>
            <person name="La Ragione R.M."/>
            <person name="Hildebrand F."/>
            <person name="Pallen M.J."/>
        </authorList>
    </citation>
    <scope>NUCLEOTIDE SEQUENCE [LARGE SCALE GENOMIC DNA]</scope>
    <source>
        <strain evidence="2 3">Sa1BUA8</strain>
    </source>
</reference>
<feature type="compositionally biased region" description="Basic and acidic residues" evidence="1">
    <location>
        <begin position="35"/>
        <end position="47"/>
    </location>
</feature>
<proteinExistence type="predicted"/>
<keyword evidence="3" id="KW-1185">Reference proteome</keyword>
<evidence type="ECO:0000256" key="1">
    <source>
        <dbReference type="SAM" id="MobiDB-lite"/>
    </source>
</evidence>
<evidence type="ECO:0000313" key="3">
    <source>
        <dbReference type="Proteomes" id="UP000822993"/>
    </source>
</evidence>
<gene>
    <name evidence="2" type="ORF">H9623_03010</name>
</gene>
<dbReference type="EMBL" id="JACSPN010000003">
    <property type="protein sequence ID" value="MBE7699277.1"/>
    <property type="molecule type" value="Genomic_DNA"/>
</dbReference>
<name>A0A9D5YXV4_9CELL</name>
<accession>A0A9D5YXV4</accession>
<feature type="non-terminal residue" evidence="2">
    <location>
        <position position="1"/>
    </location>
</feature>
<evidence type="ECO:0000313" key="2">
    <source>
        <dbReference type="EMBL" id="MBE7699277.1"/>
    </source>
</evidence>
<sequence>DYYRGEVTGPVPEQIDWVREHRPDDPTLPPVEDPATARRPEVRKVVR</sequence>
<organism evidence="2 3">
    <name type="scientific">Oerskovia douganii</name>
    <dbReference type="NCBI Taxonomy" id="2762210"/>
    <lineage>
        <taxon>Bacteria</taxon>
        <taxon>Bacillati</taxon>
        <taxon>Actinomycetota</taxon>
        <taxon>Actinomycetes</taxon>
        <taxon>Micrococcales</taxon>
        <taxon>Cellulomonadaceae</taxon>
        <taxon>Oerskovia</taxon>
    </lineage>
</organism>
<dbReference type="AlphaFoldDB" id="A0A9D5YXV4"/>